<dbReference type="EMBL" id="MSCO01000002">
    <property type="protein sequence ID" value="PQJ85171.1"/>
    <property type="molecule type" value="Genomic_DNA"/>
</dbReference>
<dbReference type="InterPro" id="IPR036624">
    <property type="entry name" value="Hcp1-lik_sf"/>
</dbReference>
<comment type="caution">
    <text evidence="1">The sequence shown here is derived from an EMBL/GenBank/DDBJ whole genome shotgun (WGS) entry which is preliminary data.</text>
</comment>
<dbReference type="Gene3D" id="2.30.110.20">
    <property type="entry name" value="Hcp1-like"/>
    <property type="match status" value="1"/>
</dbReference>
<dbReference type="RefSeq" id="WP_105056522.1">
    <property type="nucleotide sequence ID" value="NZ_CAWNRT010000002.1"/>
</dbReference>
<organism evidence="1 2">
    <name type="scientific">Aliivibrio sifiae</name>
    <dbReference type="NCBI Taxonomy" id="566293"/>
    <lineage>
        <taxon>Bacteria</taxon>
        <taxon>Pseudomonadati</taxon>
        <taxon>Pseudomonadota</taxon>
        <taxon>Gammaproteobacteria</taxon>
        <taxon>Vibrionales</taxon>
        <taxon>Vibrionaceae</taxon>
        <taxon>Aliivibrio</taxon>
    </lineage>
</organism>
<accession>A0A2S7X4J4</accession>
<sequence length="172" mass="18154">MASIYMRIESVDVKGGATVEGLEGAGWFALSSYAWGGVRNVAMDIGNGNNADGGMVALSEINLSKQVDGASEDLLSYLFNPGKEGKTVEIAFTKPEADGSGAKLYFQVKLSKARLVSYNVTGSDGSQPHENIALSYVEIAQKHNYELDGGEIKDGGIVSYNLPQGKLLSGAQ</sequence>
<evidence type="ECO:0000313" key="1">
    <source>
        <dbReference type="EMBL" id="PQJ85171.1"/>
    </source>
</evidence>
<evidence type="ECO:0000313" key="2">
    <source>
        <dbReference type="Proteomes" id="UP000239263"/>
    </source>
</evidence>
<protein>
    <recommendedName>
        <fullName evidence="3">Hcp1 family type VI secretion system effector</fullName>
    </recommendedName>
</protein>
<gene>
    <name evidence="1" type="ORF">BTO22_17055</name>
</gene>
<dbReference type="Proteomes" id="UP000239263">
    <property type="component" value="Unassembled WGS sequence"/>
</dbReference>
<proteinExistence type="predicted"/>
<dbReference type="Pfam" id="PF05638">
    <property type="entry name" value="T6SS_HCP"/>
    <property type="match status" value="1"/>
</dbReference>
<dbReference type="OrthoDB" id="6461049at2"/>
<evidence type="ECO:0008006" key="3">
    <source>
        <dbReference type="Google" id="ProtNLM"/>
    </source>
</evidence>
<dbReference type="SUPFAM" id="SSF141452">
    <property type="entry name" value="Hcp1-like"/>
    <property type="match status" value="1"/>
</dbReference>
<reference evidence="1 2" key="1">
    <citation type="submission" date="2016-12" db="EMBL/GenBank/DDBJ databases">
        <title>Diversity of luminous bacteria.</title>
        <authorList>
            <person name="Yoshizawa S."/>
            <person name="Kogure K."/>
        </authorList>
    </citation>
    <scope>NUCLEOTIDE SEQUENCE [LARGE SCALE GENOMIC DNA]</scope>
    <source>
        <strain evidence="1 2">ATCC 33715</strain>
    </source>
</reference>
<dbReference type="InterPro" id="IPR008514">
    <property type="entry name" value="T6SS_Hcp"/>
</dbReference>
<dbReference type="AlphaFoldDB" id="A0A2S7X4J4"/>
<name>A0A2S7X4J4_9GAMM</name>